<evidence type="ECO:0000256" key="7">
    <source>
        <dbReference type="RuleBase" id="RU361153"/>
    </source>
</evidence>
<dbReference type="STRING" id="464029.SAMN02982989_0851"/>
<sequence length="417" mass="46005">MRLTAVLLGIVMMASSAQAAPLPLSRGVGLHGWLNWSPIEKDGSYRWPPYRTVEQWLSLGRPIGDWPKGNEFARIRSLGFDFVRLTVDPGPLAASEGARRKEALDLLSKAVQRLTSAGLKVVFNLHGVSQVPAYGMDMIYGGADSEGVIRYRTMVRSVASMLVEIGTDKVAFEPYNEPAYYPCDASGTDDWQRIMTDTVADIRSVSAELTIIATGACGGSITGLSNIDPTFDDENIYYSFHMYEPHSFTHQRSDRPDGFVSGFPWPARSGSPESVIQGLKAHMQAAGLTQVEQNANLARVEGRIAEYFQENWDDAKLKARIGEAVEWATRHGIPATRLFMGEFGVIRISIDGRSGAYDADRLHYLRTVRETAEGYGFPWSIWEYANPDGMTVIEPQGRAVPDADLLQAIGLPRQPAQ</sequence>
<comment type="similarity">
    <text evidence="1 7">Belongs to the glycosyl hydrolase 5 (cellulase A) family.</text>
</comment>
<dbReference type="Proteomes" id="UP000192903">
    <property type="component" value="Unassembled WGS sequence"/>
</dbReference>
<evidence type="ECO:0000256" key="8">
    <source>
        <dbReference type="SAM" id="SignalP"/>
    </source>
</evidence>
<keyword evidence="6" id="KW-0624">Polysaccharide degradation</keyword>
<name>A0A1X7FU67_9HYPH</name>
<dbReference type="PANTHER" id="PTHR31297:SF41">
    <property type="entry name" value="ENDOGLUCANASE, PUTATIVE (AFU_ORTHOLOGUE AFUA_5G01830)-RELATED"/>
    <property type="match status" value="1"/>
</dbReference>
<keyword evidence="5 7" id="KW-0326">Glycosidase</keyword>
<evidence type="ECO:0000256" key="1">
    <source>
        <dbReference type="ARBA" id="ARBA00005641"/>
    </source>
</evidence>
<keyword evidence="2 7" id="KW-0378">Hydrolase</keyword>
<evidence type="ECO:0000256" key="4">
    <source>
        <dbReference type="ARBA" id="ARBA00023277"/>
    </source>
</evidence>
<feature type="chain" id="PRO_5013208276" evidence="8">
    <location>
        <begin position="20"/>
        <end position="417"/>
    </location>
</feature>
<dbReference type="Pfam" id="PF00150">
    <property type="entry name" value="Cellulase"/>
    <property type="match status" value="1"/>
</dbReference>
<evidence type="ECO:0000313" key="10">
    <source>
        <dbReference type="EMBL" id="SMF58869.1"/>
    </source>
</evidence>
<organism evidence="10 11">
    <name type="scientific">Xaviernesmea oryzae</name>
    <dbReference type="NCBI Taxonomy" id="464029"/>
    <lineage>
        <taxon>Bacteria</taxon>
        <taxon>Pseudomonadati</taxon>
        <taxon>Pseudomonadota</taxon>
        <taxon>Alphaproteobacteria</taxon>
        <taxon>Hyphomicrobiales</taxon>
        <taxon>Rhizobiaceae</taxon>
        <taxon>Rhizobium/Agrobacterium group</taxon>
        <taxon>Xaviernesmea</taxon>
    </lineage>
</organism>
<evidence type="ECO:0000256" key="6">
    <source>
        <dbReference type="ARBA" id="ARBA00023326"/>
    </source>
</evidence>
<accession>A0A1X7FU67</accession>
<keyword evidence="4" id="KW-0119">Carbohydrate metabolism</keyword>
<evidence type="ECO:0000259" key="9">
    <source>
        <dbReference type="Pfam" id="PF00150"/>
    </source>
</evidence>
<keyword evidence="3" id="KW-0136">Cellulose degradation</keyword>
<evidence type="ECO:0000256" key="5">
    <source>
        <dbReference type="ARBA" id="ARBA00023295"/>
    </source>
</evidence>
<dbReference type="PANTHER" id="PTHR31297">
    <property type="entry name" value="GLUCAN ENDO-1,6-BETA-GLUCOSIDASE B"/>
    <property type="match status" value="1"/>
</dbReference>
<evidence type="ECO:0000256" key="2">
    <source>
        <dbReference type="ARBA" id="ARBA00022801"/>
    </source>
</evidence>
<keyword evidence="8" id="KW-0732">Signal</keyword>
<dbReference type="GO" id="GO:0030245">
    <property type="term" value="P:cellulose catabolic process"/>
    <property type="evidence" value="ECO:0007669"/>
    <property type="project" value="UniProtKB-KW"/>
</dbReference>
<evidence type="ECO:0000313" key="11">
    <source>
        <dbReference type="Proteomes" id="UP000192903"/>
    </source>
</evidence>
<dbReference type="EMBL" id="FXAF01000008">
    <property type="protein sequence ID" value="SMF58869.1"/>
    <property type="molecule type" value="Genomic_DNA"/>
</dbReference>
<gene>
    <name evidence="10" type="ORF">SAMN02982989_0851</name>
</gene>
<dbReference type="GO" id="GO:0008422">
    <property type="term" value="F:beta-glucosidase activity"/>
    <property type="evidence" value="ECO:0007669"/>
    <property type="project" value="TreeGrafter"/>
</dbReference>
<dbReference type="RefSeq" id="WP_234811253.1">
    <property type="nucleotide sequence ID" value="NZ_FXAF01000008.1"/>
</dbReference>
<dbReference type="InterPro" id="IPR017853">
    <property type="entry name" value="GH"/>
</dbReference>
<dbReference type="GO" id="GO:0009986">
    <property type="term" value="C:cell surface"/>
    <property type="evidence" value="ECO:0007669"/>
    <property type="project" value="TreeGrafter"/>
</dbReference>
<protein>
    <submittedName>
        <fullName evidence="10">Cellulase (Glycosyl hydrolase family 5)</fullName>
    </submittedName>
</protein>
<feature type="domain" description="Glycoside hydrolase family 5" evidence="9">
    <location>
        <begin position="72"/>
        <end position="385"/>
    </location>
</feature>
<dbReference type="Gene3D" id="3.20.20.80">
    <property type="entry name" value="Glycosidases"/>
    <property type="match status" value="1"/>
</dbReference>
<reference evidence="11" key="1">
    <citation type="submission" date="2017-04" db="EMBL/GenBank/DDBJ databases">
        <authorList>
            <person name="Varghese N."/>
            <person name="Submissions S."/>
        </authorList>
    </citation>
    <scope>NUCLEOTIDE SEQUENCE [LARGE SCALE GENOMIC DNA]</scope>
    <source>
        <strain evidence="11">B4P</strain>
    </source>
</reference>
<proteinExistence type="inferred from homology"/>
<dbReference type="AlphaFoldDB" id="A0A1X7FU67"/>
<evidence type="ECO:0000256" key="3">
    <source>
        <dbReference type="ARBA" id="ARBA00023001"/>
    </source>
</evidence>
<dbReference type="GO" id="GO:0005576">
    <property type="term" value="C:extracellular region"/>
    <property type="evidence" value="ECO:0007669"/>
    <property type="project" value="TreeGrafter"/>
</dbReference>
<dbReference type="SUPFAM" id="SSF51445">
    <property type="entry name" value="(Trans)glycosidases"/>
    <property type="match status" value="1"/>
</dbReference>
<dbReference type="InterPro" id="IPR001547">
    <property type="entry name" value="Glyco_hydro_5"/>
</dbReference>
<keyword evidence="11" id="KW-1185">Reference proteome</keyword>
<dbReference type="InterPro" id="IPR050386">
    <property type="entry name" value="Glycosyl_hydrolase_5"/>
</dbReference>
<feature type="signal peptide" evidence="8">
    <location>
        <begin position="1"/>
        <end position="19"/>
    </location>
</feature>